<name>A0A9P1CJN9_9DINO</name>
<dbReference type="EMBL" id="CAMXCT010001593">
    <property type="protein sequence ID" value="CAI3991466.1"/>
    <property type="molecule type" value="Genomic_DNA"/>
</dbReference>
<evidence type="ECO:0000313" key="2">
    <source>
        <dbReference type="EMBL" id="CAI3991466.1"/>
    </source>
</evidence>
<evidence type="ECO:0000256" key="1">
    <source>
        <dbReference type="SAM" id="MobiDB-lite"/>
    </source>
</evidence>
<evidence type="ECO:0000313" key="3">
    <source>
        <dbReference type="EMBL" id="CAL4778778.1"/>
    </source>
</evidence>
<feature type="region of interest" description="Disordered" evidence="1">
    <location>
        <begin position="263"/>
        <end position="287"/>
    </location>
</feature>
<reference evidence="3 4" key="2">
    <citation type="submission" date="2024-05" db="EMBL/GenBank/DDBJ databases">
        <authorList>
            <person name="Chen Y."/>
            <person name="Shah S."/>
            <person name="Dougan E. K."/>
            <person name="Thang M."/>
            <person name="Chan C."/>
        </authorList>
    </citation>
    <scope>NUCLEOTIDE SEQUENCE [LARGE SCALE GENOMIC DNA]</scope>
</reference>
<feature type="region of interest" description="Disordered" evidence="1">
    <location>
        <begin position="161"/>
        <end position="182"/>
    </location>
</feature>
<proteinExistence type="predicted"/>
<evidence type="ECO:0000313" key="4">
    <source>
        <dbReference type="Proteomes" id="UP001152797"/>
    </source>
</evidence>
<dbReference type="EMBL" id="CAMXCT020001593">
    <property type="protein sequence ID" value="CAL1144841.1"/>
    <property type="molecule type" value="Genomic_DNA"/>
</dbReference>
<reference evidence="2" key="1">
    <citation type="submission" date="2022-10" db="EMBL/GenBank/DDBJ databases">
        <authorList>
            <person name="Chen Y."/>
            <person name="Dougan E. K."/>
            <person name="Chan C."/>
            <person name="Rhodes N."/>
            <person name="Thang M."/>
        </authorList>
    </citation>
    <scope>NUCLEOTIDE SEQUENCE</scope>
</reference>
<accession>A0A9P1CJN9</accession>
<dbReference type="AlphaFoldDB" id="A0A9P1CJN9"/>
<organism evidence="2">
    <name type="scientific">Cladocopium goreaui</name>
    <dbReference type="NCBI Taxonomy" id="2562237"/>
    <lineage>
        <taxon>Eukaryota</taxon>
        <taxon>Sar</taxon>
        <taxon>Alveolata</taxon>
        <taxon>Dinophyceae</taxon>
        <taxon>Suessiales</taxon>
        <taxon>Symbiodiniaceae</taxon>
        <taxon>Cladocopium</taxon>
    </lineage>
</organism>
<keyword evidence="4" id="KW-1185">Reference proteome</keyword>
<feature type="compositionally biased region" description="Polar residues" evidence="1">
    <location>
        <begin position="267"/>
        <end position="287"/>
    </location>
</feature>
<feature type="compositionally biased region" description="Low complexity" evidence="1">
    <location>
        <begin position="170"/>
        <end position="181"/>
    </location>
</feature>
<protein>
    <submittedName>
        <fullName evidence="2">Uncharacterized protein</fullName>
    </submittedName>
</protein>
<comment type="caution">
    <text evidence="2">The sequence shown here is derived from an EMBL/GenBank/DDBJ whole genome shotgun (WGS) entry which is preliminary data.</text>
</comment>
<dbReference type="EMBL" id="CAMXCT030001593">
    <property type="protein sequence ID" value="CAL4778778.1"/>
    <property type="molecule type" value="Genomic_DNA"/>
</dbReference>
<gene>
    <name evidence="2" type="ORF">C1SCF055_LOCUS18373</name>
</gene>
<dbReference type="Proteomes" id="UP001152797">
    <property type="component" value="Unassembled WGS sequence"/>
</dbReference>
<sequence>MALQGELPIKPLASWKTWWSGSDQAQKIAASIQHHIDPTKMPGDGKLVQLKFTGKVTQEDLNDHHTSKVVEGLLEAYPSSREPSGYLLGDSVMVLNKMLGGAIFGLQKANPVDEKARRDKALKQGAYLKMLLSYARVSSGRSAKGRSPTVTYLKELALAKGRPERKGKGSSSPSSTASTTSEVTLLLDGRPITTAASSTNVAETDVVAQTLMLLGLDPNAACSQEHMSRCIEDLVESDHLPRGSLEEAFGLVCDEPDPGLIPLEGDGSTNATETTSNGVNGTLEKTSHSVSKQPVSVFV</sequence>